<dbReference type="EMBL" id="JAENHP010000015">
    <property type="protein sequence ID" value="MBM2620566.1"/>
    <property type="molecule type" value="Genomic_DNA"/>
</dbReference>
<feature type="repeat" description="WD" evidence="3">
    <location>
        <begin position="896"/>
        <end position="928"/>
    </location>
</feature>
<dbReference type="PROSITE" id="PS00678">
    <property type="entry name" value="WD_REPEATS_1"/>
    <property type="match status" value="5"/>
</dbReference>
<feature type="domain" description="Novel STAND NTPase 1" evidence="5">
    <location>
        <begin position="205"/>
        <end position="284"/>
    </location>
</feature>
<dbReference type="Pfam" id="PF00400">
    <property type="entry name" value="WD40"/>
    <property type="match status" value="10"/>
</dbReference>
<dbReference type="InterPro" id="IPR019775">
    <property type="entry name" value="WD40_repeat_CS"/>
</dbReference>
<dbReference type="Pfam" id="PF20703">
    <property type="entry name" value="nSTAND1"/>
    <property type="match status" value="2"/>
</dbReference>
<feature type="repeat" description="WD" evidence="3">
    <location>
        <begin position="1108"/>
        <end position="1148"/>
    </location>
</feature>
<dbReference type="InterPro" id="IPR020472">
    <property type="entry name" value="WD40_PAC1"/>
</dbReference>
<dbReference type="Gene3D" id="2.130.10.10">
    <property type="entry name" value="YVTN repeat-like/Quinoprotein amine dehydrogenase"/>
    <property type="match status" value="4"/>
</dbReference>
<dbReference type="InterPro" id="IPR001680">
    <property type="entry name" value="WD40_rpt"/>
</dbReference>
<evidence type="ECO:0000256" key="3">
    <source>
        <dbReference type="PROSITE-ProRule" id="PRU00221"/>
    </source>
</evidence>
<dbReference type="SUPFAM" id="SSF50494">
    <property type="entry name" value="Trypsin-like serine proteases"/>
    <property type="match status" value="1"/>
</dbReference>
<feature type="repeat" description="WD" evidence="3">
    <location>
        <begin position="765"/>
        <end position="806"/>
    </location>
</feature>
<evidence type="ECO:0000313" key="6">
    <source>
        <dbReference type="EMBL" id="MBM2620566.1"/>
    </source>
</evidence>
<feature type="region of interest" description="Disordered" evidence="4">
    <location>
        <begin position="788"/>
        <end position="807"/>
    </location>
</feature>
<dbReference type="SMART" id="SM00320">
    <property type="entry name" value="WD40"/>
    <property type="match status" value="12"/>
</dbReference>
<feature type="repeat" description="WD" evidence="3">
    <location>
        <begin position="855"/>
        <end position="896"/>
    </location>
</feature>
<dbReference type="InterPro" id="IPR015943">
    <property type="entry name" value="WD40/YVTN_repeat-like_dom_sf"/>
</dbReference>
<evidence type="ECO:0000313" key="7">
    <source>
        <dbReference type="Proteomes" id="UP000632138"/>
    </source>
</evidence>
<proteinExistence type="predicted"/>
<comment type="caution">
    <text evidence="6">The sequence shown here is derived from an EMBL/GenBank/DDBJ whole genome shotgun (WGS) entry which is preliminary data.</text>
</comment>
<feature type="domain" description="Novel STAND NTPase 1" evidence="5">
    <location>
        <begin position="293"/>
        <end position="549"/>
    </location>
</feature>
<keyword evidence="7" id="KW-1185">Reference proteome</keyword>
<reference evidence="6 7" key="1">
    <citation type="submission" date="2021-01" db="EMBL/GenBank/DDBJ databases">
        <title>Actinoplanes sp. nov. LDG1-06 isolated from lichen.</title>
        <authorList>
            <person name="Saeng-In P."/>
            <person name="Phongsopitanun W."/>
            <person name="Kanchanasin P."/>
            <person name="Yuki M."/>
            <person name="Kudo T."/>
            <person name="Ohkuma M."/>
            <person name="Tanasupawat S."/>
        </authorList>
    </citation>
    <scope>NUCLEOTIDE SEQUENCE [LARGE SCALE GENOMIC DNA]</scope>
    <source>
        <strain evidence="6 7">LDG1-06</strain>
    </source>
</reference>
<dbReference type="PRINTS" id="PR00320">
    <property type="entry name" value="GPROTEINBRPT"/>
</dbReference>
<feature type="repeat" description="WD" evidence="3">
    <location>
        <begin position="722"/>
        <end position="763"/>
    </location>
</feature>
<keyword evidence="2" id="KW-0677">Repeat</keyword>
<evidence type="ECO:0000256" key="1">
    <source>
        <dbReference type="ARBA" id="ARBA00022574"/>
    </source>
</evidence>
<dbReference type="Proteomes" id="UP000632138">
    <property type="component" value="Unassembled WGS sequence"/>
</dbReference>
<dbReference type="CDD" id="cd00200">
    <property type="entry name" value="WD40"/>
    <property type="match status" value="2"/>
</dbReference>
<keyword evidence="1 3" id="KW-0853">WD repeat</keyword>
<dbReference type="PROSITE" id="PS50082">
    <property type="entry name" value="WD_REPEATS_2"/>
    <property type="match status" value="9"/>
</dbReference>
<dbReference type="SUPFAM" id="SSF50998">
    <property type="entry name" value="Quinoprotein alcohol dehydrogenase-like"/>
    <property type="match status" value="1"/>
</dbReference>
<organism evidence="6 7">
    <name type="scientific">Paractinoplanes ovalisporus</name>
    <dbReference type="NCBI Taxonomy" id="2810368"/>
    <lineage>
        <taxon>Bacteria</taxon>
        <taxon>Bacillati</taxon>
        <taxon>Actinomycetota</taxon>
        <taxon>Actinomycetes</taxon>
        <taxon>Micromonosporales</taxon>
        <taxon>Micromonosporaceae</taxon>
        <taxon>Paractinoplanes</taxon>
    </lineage>
</organism>
<feature type="repeat" description="WD" evidence="3">
    <location>
        <begin position="1075"/>
        <end position="1106"/>
    </location>
</feature>
<dbReference type="InterPro" id="IPR036322">
    <property type="entry name" value="WD40_repeat_dom_sf"/>
</dbReference>
<dbReference type="PROSITE" id="PS50294">
    <property type="entry name" value="WD_REPEATS_REGION"/>
    <property type="match status" value="6"/>
</dbReference>
<dbReference type="PANTHER" id="PTHR19879:SF9">
    <property type="entry name" value="TRANSCRIPTION INITIATION FACTOR TFIID SUBUNIT 5"/>
    <property type="match status" value="1"/>
</dbReference>
<sequence length="1305" mass="137639">MSAEPGLPGPWWAVSVARVTGSDGETTGAGFLVAKDLVLTCAHVAVGGPGSKVRLVFPRAPGAPSVTGRVQAEGWSPPDAEDIAVVRLIETPAGLRPLPLGRSEGRRGHSVRSFGFPVGPEGEFGDAEAGDLLRTGLLQLSAANDVTVGFSGAPVWDEVAEVVIGMVSAVSRPDRLARRTGITYVTSSAALLSACPMAASEETCPYLGLEPFGEEHQRFFHGRTAAVRQLLEGLDGRPELRILLGPSGAGKSSLVRAGLLPALAEGGLPGSARWSTTVIRAGDDVPAGPGPEHELLVVDQFEATLTGEGAGAGIEALGARPGRTVLLVMRDDFYPRLAQQAPDLLALAGRLINVPATLAPAELHDIIEAPAKEVGLGIEPGLPERIIDDVRATQPQASAVVLPLLEVALRQLWEDRSDGRLTHAAYERLGRLSGSITTWCDRAIRGLPEAVVRDVLIAMVRPAEAARNVPAVRRPRTRDELRTLGGDGADDVLAALIDRRLVVARDLDGEPGAELAHDTLIRDWNRLQKWVEQDDGFYRWLERVEGRQQANELLGSRELTDGERWLDDRRLPANTAAFVTASRRAARRMVVVRRTFQAGLAVLTVVATVAATLAIVYARRADKQHVIALSRQLTAQSVSIDATRPATARRLAAAAWQGSPTTEAGAAMTTLLTGQQSVLAGGSAPVTTVAFSPDGVHLVSGSDDGTIRFWQAGTGRPAGPPVSAHTRAILALAYTPQGDALATASVDGTVRLWDTATGRAIGSPLAASSNRVNAVAFSADGTRLATGGGDGSVRLWDRRTGKPVGTPMRYPNRVEAVAFSLDGRWLATAAHSGTVELRDPRSGAVAFSLSNPDDDPAYRSAVRTLAFNQAGTRLATGDNDGGVGFWDLGTRRSKRVDTGEEPVLSVAYSPGGTRVASAGVDRTARLWDPAAGVALGAPITAHDATVWSVAFNGSGKVLATGGADGTVRLWDSSTGRATTAPLDTTGARRLAVTMTPTSSLIADTDDENTVQLREAASGRPYGVPLRGSADGVYWLAADRQHGIAATSGNEGLIRLWDVRTGREIVPPLPSAGTDMTFSADGTHLASADNDGRVFVWEIATGRQVREIRTGDDFLIADLEFSPDGTLMTAGSDTRIRFWNITTGALSGEIGADLREDPDVAAYTRNGDLLAVGDGSTVDLRDPKTGRSIRKMFDPGAEDITALAFNADGTVIASGHARTGGVRLWDAGTGRLIGSRPGHTKKIEGLALSEDNAFFVSVDEEFHTRAWFVPSPTVAHHEFCARFGGPTGDEWQRYAPGEPGPPKCGD</sequence>
<feature type="repeat" description="WD" evidence="3">
    <location>
        <begin position="939"/>
        <end position="980"/>
    </location>
</feature>
<dbReference type="PANTHER" id="PTHR19879">
    <property type="entry name" value="TRANSCRIPTION INITIATION FACTOR TFIID"/>
    <property type="match status" value="1"/>
</dbReference>
<dbReference type="RefSeq" id="WP_203380550.1">
    <property type="nucleotide sequence ID" value="NZ_JAENHP010000015.1"/>
</dbReference>
<gene>
    <name evidence="6" type="ORF">JIG36_34200</name>
</gene>
<dbReference type="InterPro" id="IPR049052">
    <property type="entry name" value="nSTAND1"/>
</dbReference>
<dbReference type="SUPFAM" id="SSF50978">
    <property type="entry name" value="WD40 repeat-like"/>
    <property type="match status" value="1"/>
</dbReference>
<protein>
    <submittedName>
        <fullName evidence="6">Trypsin-like peptidase domain-containing protein</fullName>
    </submittedName>
</protein>
<dbReference type="Gene3D" id="2.40.10.120">
    <property type="match status" value="1"/>
</dbReference>
<accession>A0ABS2AL93</accession>
<feature type="repeat" description="WD" evidence="3">
    <location>
        <begin position="1025"/>
        <end position="1066"/>
    </location>
</feature>
<name>A0ABS2AL93_9ACTN</name>
<evidence type="ECO:0000256" key="2">
    <source>
        <dbReference type="ARBA" id="ARBA00022737"/>
    </source>
</evidence>
<feature type="repeat" description="WD" evidence="3">
    <location>
        <begin position="679"/>
        <end position="720"/>
    </location>
</feature>
<dbReference type="InterPro" id="IPR011047">
    <property type="entry name" value="Quinoprotein_ADH-like_sf"/>
</dbReference>
<dbReference type="InterPro" id="IPR009003">
    <property type="entry name" value="Peptidase_S1_PA"/>
</dbReference>
<dbReference type="Pfam" id="PF13365">
    <property type="entry name" value="Trypsin_2"/>
    <property type="match status" value="1"/>
</dbReference>
<evidence type="ECO:0000259" key="5">
    <source>
        <dbReference type="Pfam" id="PF20703"/>
    </source>
</evidence>
<evidence type="ECO:0000256" key="4">
    <source>
        <dbReference type="SAM" id="MobiDB-lite"/>
    </source>
</evidence>